<gene>
    <name evidence="1" type="ORF">GIS02_01015</name>
</gene>
<evidence type="ECO:0000313" key="1">
    <source>
        <dbReference type="EMBL" id="NMG82770.1"/>
    </source>
</evidence>
<dbReference type="EMBL" id="WNEG01000022">
    <property type="protein sequence ID" value="NMG82770.1"/>
    <property type="molecule type" value="Genomic_DNA"/>
</dbReference>
<sequence length="48" mass="5855">MAKWKYKSLEWIHEIREENYEKTKEKDLRAVIENNFKMAKIIVSKLTA</sequence>
<dbReference type="Proteomes" id="UP000606580">
    <property type="component" value="Unassembled WGS sequence"/>
</dbReference>
<evidence type="ECO:0000313" key="2">
    <source>
        <dbReference type="Proteomes" id="UP000606580"/>
    </source>
</evidence>
<comment type="caution">
    <text evidence="1">The sequence shown here is derived from an EMBL/GenBank/DDBJ whole genome shotgun (WGS) entry which is preliminary data.</text>
</comment>
<dbReference type="AlphaFoldDB" id="A0A848D6S4"/>
<name>A0A848D6S4_9EURY</name>
<reference evidence="1" key="1">
    <citation type="journal article" date="2020" name="MBio">
        <title>'Candidatus Ethanoperedens,' a Thermophilic Genus of Archaea Mediating the Anaerobic Oxidation of Ethane.</title>
        <authorList>
            <person name="Hahn C.J."/>
            <person name="Laso-Perez R."/>
            <person name="Vulcano F."/>
            <person name="Vaziourakis K.M."/>
            <person name="Stokke R."/>
            <person name="Steen I.H."/>
            <person name="Teske A."/>
            <person name="Boetius A."/>
            <person name="Liebeke M."/>
            <person name="Amann R."/>
            <person name="Knittel K."/>
            <person name="Wegener G."/>
        </authorList>
    </citation>
    <scope>NUCLEOTIDE SEQUENCE</scope>
    <source>
        <strain evidence="1">GoM-Arc1-LC-WB58</strain>
    </source>
</reference>
<protein>
    <submittedName>
        <fullName evidence="1">Uncharacterized protein</fullName>
    </submittedName>
</protein>
<organism evidence="1 2">
    <name type="scientific">Candidatus Ethanoperedens thermophilum</name>
    <dbReference type="NCBI Taxonomy" id="2766897"/>
    <lineage>
        <taxon>Archaea</taxon>
        <taxon>Methanobacteriati</taxon>
        <taxon>Methanobacteriota</taxon>
        <taxon>Stenosarchaea group</taxon>
        <taxon>Methanomicrobia</taxon>
        <taxon>Methanosarcinales</taxon>
        <taxon>Methanosarcinales incertae sedis</taxon>
        <taxon>GOM Arc I cluster</taxon>
        <taxon>Candidatus Ethanoperedens</taxon>
    </lineage>
</organism>
<accession>A0A848D6S4</accession>
<proteinExistence type="predicted"/>